<name>A0ACC2DTL5_DIPCM</name>
<dbReference type="EMBL" id="CM055096">
    <property type="protein sequence ID" value="KAJ7557327.1"/>
    <property type="molecule type" value="Genomic_DNA"/>
</dbReference>
<keyword evidence="2" id="KW-1185">Reference proteome</keyword>
<protein>
    <submittedName>
        <fullName evidence="1">Uncharacterized protein</fullName>
    </submittedName>
</protein>
<organism evidence="1 2">
    <name type="scientific">Diphasiastrum complanatum</name>
    <name type="common">Issler's clubmoss</name>
    <name type="synonym">Lycopodium complanatum</name>
    <dbReference type="NCBI Taxonomy" id="34168"/>
    <lineage>
        <taxon>Eukaryota</taxon>
        <taxon>Viridiplantae</taxon>
        <taxon>Streptophyta</taxon>
        <taxon>Embryophyta</taxon>
        <taxon>Tracheophyta</taxon>
        <taxon>Lycopodiopsida</taxon>
        <taxon>Lycopodiales</taxon>
        <taxon>Lycopodiaceae</taxon>
        <taxon>Lycopodioideae</taxon>
        <taxon>Diphasiastrum</taxon>
    </lineage>
</organism>
<comment type="caution">
    <text evidence="1">The sequence shown here is derived from an EMBL/GenBank/DDBJ whole genome shotgun (WGS) entry which is preliminary data.</text>
</comment>
<proteinExistence type="predicted"/>
<gene>
    <name evidence="1" type="ORF">O6H91_05G122200</name>
</gene>
<dbReference type="Proteomes" id="UP001162992">
    <property type="component" value="Chromosome 5"/>
</dbReference>
<evidence type="ECO:0000313" key="2">
    <source>
        <dbReference type="Proteomes" id="UP001162992"/>
    </source>
</evidence>
<accession>A0ACC2DTL5</accession>
<sequence length="117" mass="14221">MGHYMDCSREDVRVVLFFRKEVVAFGNVLTADFKGDFNYNRRKYCECHDRCRDPFYMQNQAMIWCLSKVWRMLERLLITTKIKDVIMKSAFKQSVHRNRQFSQVQIYPLDIIHIFQI</sequence>
<reference evidence="2" key="1">
    <citation type="journal article" date="2024" name="Proc. Natl. Acad. Sci. U.S.A.">
        <title>Extraordinary preservation of gene collinearity over three hundred million years revealed in homosporous lycophytes.</title>
        <authorList>
            <person name="Li C."/>
            <person name="Wickell D."/>
            <person name="Kuo L.Y."/>
            <person name="Chen X."/>
            <person name="Nie B."/>
            <person name="Liao X."/>
            <person name="Peng D."/>
            <person name="Ji J."/>
            <person name="Jenkins J."/>
            <person name="Williams M."/>
            <person name="Shu S."/>
            <person name="Plott C."/>
            <person name="Barry K."/>
            <person name="Rajasekar S."/>
            <person name="Grimwood J."/>
            <person name="Han X."/>
            <person name="Sun S."/>
            <person name="Hou Z."/>
            <person name="He W."/>
            <person name="Dai G."/>
            <person name="Sun C."/>
            <person name="Schmutz J."/>
            <person name="Leebens-Mack J.H."/>
            <person name="Li F.W."/>
            <person name="Wang L."/>
        </authorList>
    </citation>
    <scope>NUCLEOTIDE SEQUENCE [LARGE SCALE GENOMIC DNA]</scope>
    <source>
        <strain evidence="2">cv. PW_Plant_1</strain>
    </source>
</reference>
<evidence type="ECO:0000313" key="1">
    <source>
        <dbReference type="EMBL" id="KAJ7557327.1"/>
    </source>
</evidence>